<name>C3XQ07_BRAFL</name>
<comment type="subcellular location">
    <subcellularLocation>
        <location evidence="1 6">Cell membrane</location>
        <topology evidence="1 6">Peripheral membrane protein</topology>
    </subcellularLocation>
    <subcellularLocation>
        <location evidence="6">Golgi apparatus membrane</location>
        <topology evidence="6">Peripheral membrane protein</topology>
    </subcellularLocation>
    <subcellularLocation>
        <location evidence="6">Membrane</location>
        <location evidence="6">Caveola</location>
        <topology evidence="6">Peripheral membrane protein</topology>
    </subcellularLocation>
</comment>
<protein>
    <recommendedName>
        <fullName evidence="6">Caveolin</fullName>
    </recommendedName>
</protein>
<organism evidence="8">
    <name type="scientific">Branchiostoma floridae</name>
    <name type="common">Florida lancelet</name>
    <name type="synonym">Amphioxus</name>
    <dbReference type="NCBI Taxonomy" id="7739"/>
    <lineage>
        <taxon>Eukaryota</taxon>
        <taxon>Metazoa</taxon>
        <taxon>Chordata</taxon>
        <taxon>Cephalochordata</taxon>
        <taxon>Leptocardii</taxon>
        <taxon>Amphioxiformes</taxon>
        <taxon>Branchiostomatidae</taxon>
        <taxon>Branchiostoma</taxon>
    </lineage>
</organism>
<evidence type="ECO:0000256" key="2">
    <source>
        <dbReference type="ARBA" id="ARBA00010988"/>
    </source>
</evidence>
<evidence type="ECO:0000256" key="4">
    <source>
        <dbReference type="ARBA" id="ARBA00023034"/>
    </source>
</evidence>
<dbReference type="GO" id="GO:0070836">
    <property type="term" value="P:caveola assembly"/>
    <property type="evidence" value="ECO:0007669"/>
    <property type="project" value="InterPro"/>
</dbReference>
<keyword evidence="7" id="KW-1133">Transmembrane helix</keyword>
<keyword evidence="3 6" id="KW-1003">Cell membrane</keyword>
<evidence type="ECO:0000256" key="5">
    <source>
        <dbReference type="ARBA" id="ARBA00023136"/>
    </source>
</evidence>
<keyword evidence="4 6" id="KW-0333">Golgi apparatus</keyword>
<dbReference type="InterPro" id="IPR001612">
    <property type="entry name" value="Caveolin"/>
</dbReference>
<comment type="function">
    <text evidence="6">May act as a scaffolding protein within caveolar membranes. Interacts directly with G-protein alpha subunits and can functionally regulate their activity.</text>
</comment>
<dbReference type="EMBL" id="GG666451">
    <property type="protein sequence ID" value="EEN70028.1"/>
    <property type="molecule type" value="Genomic_DNA"/>
</dbReference>
<dbReference type="InParanoid" id="C3XQ07"/>
<comment type="similarity">
    <text evidence="2 6">Belongs to the caveolin family.</text>
</comment>
<keyword evidence="5 6" id="KW-0472">Membrane</keyword>
<evidence type="ECO:0000256" key="3">
    <source>
        <dbReference type="ARBA" id="ARBA00022475"/>
    </source>
</evidence>
<dbReference type="Pfam" id="PF01146">
    <property type="entry name" value="Caveolin"/>
    <property type="match status" value="1"/>
</dbReference>
<evidence type="ECO:0000256" key="6">
    <source>
        <dbReference type="RuleBase" id="RU000680"/>
    </source>
</evidence>
<dbReference type="PANTHER" id="PTHR10844">
    <property type="entry name" value="CAVEOLIN"/>
    <property type="match status" value="1"/>
</dbReference>
<gene>
    <name evidence="8" type="ORF">BRAFLDRAFT_67397</name>
</gene>
<sequence length="241" mass="26662">MVKEKVVIGTTLPENDGNGSDSLVVIRMNHCICSEKTSGASMSYGATAPPGYDNPNYIYQTLPSSAAQHTRVGQQAFVESDRLIEMHRAQHSLEDDKEDMDIYSTKGHVKVTFDEIFNEPKNVTSFEPIRTVNSVVFEYTQGGVYKILSAGLGVILAVVWGLAFGLFNFFIVWFVHPWLKMCFMGIRLFGLTIKAIVRTCIDPFFQSLGLSLSTIAGRFSLKLSGIPGPRADPENAIQNNQ</sequence>
<dbReference type="AlphaFoldDB" id="C3XQ07"/>
<evidence type="ECO:0000313" key="8">
    <source>
        <dbReference type="EMBL" id="EEN70028.1"/>
    </source>
</evidence>
<dbReference type="GO" id="GO:0005901">
    <property type="term" value="C:caveola"/>
    <property type="evidence" value="ECO:0007669"/>
    <property type="project" value="UniProtKB-SubCell"/>
</dbReference>
<proteinExistence type="inferred from homology"/>
<dbReference type="GO" id="GO:0000139">
    <property type="term" value="C:Golgi membrane"/>
    <property type="evidence" value="ECO:0007669"/>
    <property type="project" value="UniProtKB-SubCell"/>
</dbReference>
<reference evidence="8" key="1">
    <citation type="journal article" date="2008" name="Nature">
        <title>The amphioxus genome and the evolution of the chordate karyotype.</title>
        <authorList>
            <consortium name="US DOE Joint Genome Institute (JGI-PGF)"/>
            <person name="Putnam N.H."/>
            <person name="Butts T."/>
            <person name="Ferrier D.E.K."/>
            <person name="Furlong R.F."/>
            <person name="Hellsten U."/>
            <person name="Kawashima T."/>
            <person name="Robinson-Rechavi M."/>
            <person name="Shoguchi E."/>
            <person name="Terry A."/>
            <person name="Yu J.-K."/>
            <person name="Benito-Gutierrez E.L."/>
            <person name="Dubchak I."/>
            <person name="Garcia-Fernandez J."/>
            <person name="Gibson-Brown J.J."/>
            <person name="Grigoriev I.V."/>
            <person name="Horton A.C."/>
            <person name="de Jong P.J."/>
            <person name="Jurka J."/>
            <person name="Kapitonov V.V."/>
            <person name="Kohara Y."/>
            <person name="Kuroki Y."/>
            <person name="Lindquist E."/>
            <person name="Lucas S."/>
            <person name="Osoegawa K."/>
            <person name="Pennacchio L.A."/>
            <person name="Salamov A.A."/>
            <person name="Satou Y."/>
            <person name="Sauka-Spengler T."/>
            <person name="Schmutz J."/>
            <person name="Shin-I T."/>
            <person name="Toyoda A."/>
            <person name="Bronner-Fraser M."/>
            <person name="Fujiyama A."/>
            <person name="Holland L.Z."/>
            <person name="Holland P.W.H."/>
            <person name="Satoh N."/>
            <person name="Rokhsar D.S."/>
        </authorList>
    </citation>
    <scope>NUCLEOTIDE SEQUENCE [LARGE SCALE GENOMIC DNA]</scope>
    <source>
        <strain evidence="8">S238N-H82</strain>
        <tissue evidence="8">Testes</tissue>
    </source>
</reference>
<dbReference type="eggNOG" id="ENOG502SDB5">
    <property type="taxonomic scope" value="Eukaryota"/>
</dbReference>
<accession>C3XQ07</accession>
<dbReference type="PANTHER" id="PTHR10844:SF30">
    <property type="entry name" value="CAVEOLIN"/>
    <property type="match status" value="1"/>
</dbReference>
<feature type="transmembrane region" description="Helical" evidence="7">
    <location>
        <begin position="178"/>
        <end position="197"/>
    </location>
</feature>
<evidence type="ECO:0000256" key="7">
    <source>
        <dbReference type="SAM" id="Phobius"/>
    </source>
</evidence>
<feature type="transmembrane region" description="Helical" evidence="7">
    <location>
        <begin position="147"/>
        <end position="172"/>
    </location>
</feature>
<keyword evidence="7" id="KW-0812">Transmembrane</keyword>
<evidence type="ECO:0000256" key="1">
    <source>
        <dbReference type="ARBA" id="ARBA00004202"/>
    </source>
</evidence>